<comment type="similarity">
    <text evidence="1 3">Belongs to the peptidase C14A family.</text>
</comment>
<dbReference type="Gene3D" id="3.30.70.1470">
    <property type="entry name" value="Caspase-like"/>
    <property type="match status" value="1"/>
</dbReference>
<evidence type="ECO:0000259" key="5">
    <source>
        <dbReference type="PROSITE" id="PS50208"/>
    </source>
</evidence>
<sequence length="375" mass="42817">MWKLFKNLKSQNNKFGISTLHAPNGLLFDDNEKVNCLAETYHNIHNLTREMSNPQLEQIINNTITEFQLQNFNTSQETLTNPTEINHIIRKTNNKKAPGQGIINNRAPKEILNNGYSSSVSKIDDEFYSMNYKYNGYLLIFAHEFFEFGALERRPKAEEDIEMLKESFGRLNFLISVEKNRKFREIEKIIEMESEKNFDECATFAVAISSHGSSNGIAACDAEYNLGNIIEPFKKTQSLIGKPKMFFVGCCRGMLVDNGVSILQNCVQTDGCQVEEYTIPVEADVLIVYATVHGYISYHNNENGSQFFIYLTEALNDYADTKDMLTVLTKANQQLAISFSTRNKDPEKAKKKQCMCFLSTLTRLLKFKVKAKEQA</sequence>
<evidence type="ECO:0000313" key="6">
    <source>
        <dbReference type="EMBL" id="KAK9893069.1"/>
    </source>
</evidence>
<dbReference type="Gene3D" id="3.40.50.1460">
    <property type="match status" value="1"/>
</dbReference>
<comment type="caution">
    <text evidence="6">The sequence shown here is derived from an EMBL/GenBank/DDBJ whole genome shotgun (WGS) entry which is preliminary data.</text>
</comment>
<dbReference type="InterPro" id="IPR001309">
    <property type="entry name" value="Pept_C14_p20"/>
</dbReference>
<dbReference type="Proteomes" id="UP001431783">
    <property type="component" value="Unassembled WGS sequence"/>
</dbReference>
<dbReference type="SUPFAM" id="SSF52129">
    <property type="entry name" value="Caspase-like"/>
    <property type="match status" value="1"/>
</dbReference>
<dbReference type="GO" id="GO:0051604">
    <property type="term" value="P:protein maturation"/>
    <property type="evidence" value="ECO:0007669"/>
    <property type="project" value="UniProtKB-ARBA"/>
</dbReference>
<dbReference type="InterPro" id="IPR015917">
    <property type="entry name" value="Pept_C14A"/>
</dbReference>
<dbReference type="Pfam" id="PF00656">
    <property type="entry name" value="Peptidase_C14"/>
    <property type="match status" value="1"/>
</dbReference>
<dbReference type="GO" id="GO:0006915">
    <property type="term" value="P:apoptotic process"/>
    <property type="evidence" value="ECO:0007669"/>
    <property type="project" value="UniProtKB-KW"/>
</dbReference>
<dbReference type="PROSITE" id="PS50208">
    <property type="entry name" value="CASPASE_P20"/>
    <property type="match status" value="1"/>
</dbReference>
<dbReference type="EMBL" id="JARQZJ010000146">
    <property type="protein sequence ID" value="KAK9893069.1"/>
    <property type="molecule type" value="Genomic_DNA"/>
</dbReference>
<dbReference type="GO" id="GO:0043067">
    <property type="term" value="P:regulation of programmed cell death"/>
    <property type="evidence" value="ECO:0007669"/>
    <property type="project" value="UniProtKB-ARBA"/>
</dbReference>
<gene>
    <name evidence="6" type="ORF">WA026_023561</name>
</gene>
<evidence type="ECO:0000313" key="7">
    <source>
        <dbReference type="Proteomes" id="UP001431783"/>
    </source>
</evidence>
<keyword evidence="7" id="KW-1185">Reference proteome</keyword>
<keyword evidence="2" id="KW-0053">Apoptosis</keyword>
<evidence type="ECO:0000256" key="1">
    <source>
        <dbReference type="ARBA" id="ARBA00010134"/>
    </source>
</evidence>
<feature type="domain" description="Caspase family p20" evidence="5">
    <location>
        <begin position="134"/>
        <end position="253"/>
    </location>
</feature>
<dbReference type="PANTHER" id="PTHR48169:SF7">
    <property type="entry name" value="CASPASE 10"/>
    <property type="match status" value="1"/>
</dbReference>
<feature type="domain" description="Caspase family p10" evidence="4">
    <location>
        <begin position="275"/>
        <end position="367"/>
    </location>
</feature>
<dbReference type="GO" id="GO:0006508">
    <property type="term" value="P:proteolysis"/>
    <property type="evidence" value="ECO:0007669"/>
    <property type="project" value="InterPro"/>
</dbReference>
<dbReference type="GO" id="GO:0004197">
    <property type="term" value="F:cysteine-type endopeptidase activity"/>
    <property type="evidence" value="ECO:0007669"/>
    <property type="project" value="InterPro"/>
</dbReference>
<dbReference type="GO" id="GO:0005737">
    <property type="term" value="C:cytoplasm"/>
    <property type="evidence" value="ECO:0007669"/>
    <property type="project" value="UniProtKB-ARBA"/>
</dbReference>
<evidence type="ECO:0000256" key="2">
    <source>
        <dbReference type="ARBA" id="ARBA00022703"/>
    </source>
</evidence>
<accession>A0AAW1VJR4</accession>
<dbReference type="PRINTS" id="PR00376">
    <property type="entry name" value="IL1BCENZYME"/>
</dbReference>
<name>A0AAW1VJR4_9CUCU</name>
<dbReference type="AlphaFoldDB" id="A0AAW1VJR4"/>
<dbReference type="InterPro" id="IPR011600">
    <property type="entry name" value="Pept_C14_caspase"/>
</dbReference>
<dbReference type="InterPro" id="IPR029030">
    <property type="entry name" value="Caspase-like_dom_sf"/>
</dbReference>
<dbReference type="SMART" id="SM00115">
    <property type="entry name" value="CASc"/>
    <property type="match status" value="1"/>
</dbReference>
<evidence type="ECO:0000256" key="3">
    <source>
        <dbReference type="RuleBase" id="RU003971"/>
    </source>
</evidence>
<reference evidence="6 7" key="1">
    <citation type="submission" date="2023-03" db="EMBL/GenBank/DDBJ databases">
        <title>Genome insight into feeding habits of ladybird beetles.</title>
        <authorList>
            <person name="Li H.-S."/>
            <person name="Huang Y.-H."/>
            <person name="Pang H."/>
        </authorList>
    </citation>
    <scope>NUCLEOTIDE SEQUENCE [LARGE SCALE GENOMIC DNA]</scope>
    <source>
        <strain evidence="6">SYSU_2023b</strain>
        <tissue evidence="6">Whole body</tissue>
    </source>
</reference>
<dbReference type="InterPro" id="IPR002138">
    <property type="entry name" value="Pept_C14_p10"/>
</dbReference>
<protein>
    <submittedName>
        <fullName evidence="6">Uncharacterized protein</fullName>
    </submittedName>
</protein>
<proteinExistence type="inferred from homology"/>
<evidence type="ECO:0000259" key="4">
    <source>
        <dbReference type="PROSITE" id="PS50207"/>
    </source>
</evidence>
<dbReference type="PANTHER" id="PTHR48169">
    <property type="entry name" value="DED DOMAIN-CONTAINING PROTEIN"/>
    <property type="match status" value="1"/>
</dbReference>
<organism evidence="6 7">
    <name type="scientific">Henosepilachna vigintioctopunctata</name>
    <dbReference type="NCBI Taxonomy" id="420089"/>
    <lineage>
        <taxon>Eukaryota</taxon>
        <taxon>Metazoa</taxon>
        <taxon>Ecdysozoa</taxon>
        <taxon>Arthropoda</taxon>
        <taxon>Hexapoda</taxon>
        <taxon>Insecta</taxon>
        <taxon>Pterygota</taxon>
        <taxon>Neoptera</taxon>
        <taxon>Endopterygota</taxon>
        <taxon>Coleoptera</taxon>
        <taxon>Polyphaga</taxon>
        <taxon>Cucujiformia</taxon>
        <taxon>Coccinelloidea</taxon>
        <taxon>Coccinellidae</taxon>
        <taxon>Epilachninae</taxon>
        <taxon>Epilachnini</taxon>
        <taxon>Henosepilachna</taxon>
    </lineage>
</organism>
<dbReference type="PROSITE" id="PS50207">
    <property type="entry name" value="CASPASE_P10"/>
    <property type="match status" value="1"/>
</dbReference>